<feature type="chain" id="PRO_5016770751" evidence="3">
    <location>
        <begin position="22"/>
        <end position="1353"/>
    </location>
</feature>
<dbReference type="SUPFAM" id="SSF49265">
    <property type="entry name" value="Fibronectin type III"/>
    <property type="match status" value="1"/>
</dbReference>
<sequence>MVLLVIAVMSGAVIPSAGVSAAEGTSTSNSTAVTIVDKGSTWSYSDEGIDYSDAMKNVAFDYAAWKVGVAPFGYKVSGGKVTNDVAPASVFDKAATITSFGDDASKKYPTTYFSKIIQMEDVNAFASFEATLGVDDGIVLYANGVEVYRAGMAEGEVGYETLATSGKDKPVVYTADLTDALKSALRNGDNKLTAEIHNQSLTSSDLYFDMQLTAVKGSVTEPVEPLEVVKKGASWSFNDKGIDYSAVMKNGAYDFSAWDIDLAPFGYKVKSNVPTNEVGPDSIFDKVATIISYGGDASKKHMTSYFSKKVTIDDVSLYDTYETIFGVDDGMVFYVNGVEVFRAGLPEGEIGYDTPATTSKDLPIIYTPDLTAALKGALRDGDNVFAVEVHNQSLSSSDLYFDMMMTALPPGEEGGEEEEPPVEEGKNIALLAKNSVWKYLDNGSDQGSAWRTASFGDAAWQAGQAPLGYPANDSTTLFGGMKTVVSFGDDRTKKHRTTYYRTTFQVKDLASITKLFGQFGVDDGVVLYANGVEVYRFNMPEGEPDYLTLSATTIGSPTTETADLTQSMLSVLKEGTNVLAAEVHQRSDSSSDLYWDMQLIGNPVGLSPESSGDLIPTAIALTYNGDPSTAQGFAWYTDSSIVGTKLQVAEASKVNGNTMPAADTTTFNGTSTEIHVFQSRADKSAGKRISYASHKATATGLKPNTTYSYRLGDGQEGHWSEIRTFKTANPSADAFQFLYMTDTQGTTAADYETWKHTLDEAMNTFPASEFFTLTGDLVDHGDIEDQWMWLLNTPQDTLRSLPFVPALGNHESKLNNNFWYHFNVPNVSYTGAKPDGSVYSFEYGDAQFMIINTEYNEVNGVDVVYKKQEEWLRAEAAKSNKPWKIVLFHKSPYSVASHTNDSDVLFFRDKLTKLFDEIGIDVVLSGHDHTYTRTYPMYDNVPQKDTAKDADGSLLNPLGTMYLVSNAAGDKRYTPKAGPFPFAEKYGQPGTEMFTGITVTEDAMSFQVYTTSERGATELYDEFSIKKTTQQPNKVRNATISAIKDGKATLTWNAAQGNAAVDAYRIYEKSDKLGPNWNARVVPAEGANAFTYEVTGLDATVKYEFVIKAMSGKTNSEPVVAVVSSGNGGNNGGGNNGGDNGGNNGNGNEGNNGGGEGNNGGNGGEGSEPGTPKPTVTDIANHWASSSIERALKNGIVNGYGDGTFRPDMGASRAEFVAMLVRALGLPAAKEGTAFADQDRIPTWSQQNIAQAVEAGLIGGYDDGTFRPSGQVKRSELAVMIARAASLQIDPAAKLSFSDAGDVPQWAVPYVAAVNEAGLMQGKGSNRFDPSAGMTRAEAVTVLLKLQELKEKK</sequence>
<dbReference type="PROSITE" id="PS50853">
    <property type="entry name" value="FN3"/>
    <property type="match status" value="1"/>
</dbReference>
<evidence type="ECO:0000256" key="2">
    <source>
        <dbReference type="SAM" id="MobiDB-lite"/>
    </source>
</evidence>
<dbReference type="PROSITE" id="PS51272">
    <property type="entry name" value="SLH"/>
    <property type="match status" value="3"/>
</dbReference>
<dbReference type="InterPro" id="IPR015914">
    <property type="entry name" value="PAPs_N"/>
</dbReference>
<feature type="compositionally biased region" description="Gly residues" evidence="2">
    <location>
        <begin position="1126"/>
        <end position="1167"/>
    </location>
</feature>
<name>A0A371P7I3_9BACL</name>
<feature type="signal peptide" evidence="3">
    <location>
        <begin position="1"/>
        <end position="21"/>
    </location>
</feature>
<protein>
    <submittedName>
        <fullName evidence="6">Uncharacterized protein</fullName>
    </submittedName>
</protein>
<dbReference type="InterPro" id="IPR013783">
    <property type="entry name" value="Ig-like_fold"/>
</dbReference>
<dbReference type="EMBL" id="QUBQ01000004">
    <property type="protein sequence ID" value="REK71845.1"/>
    <property type="molecule type" value="Genomic_DNA"/>
</dbReference>
<dbReference type="Pfam" id="PF00395">
    <property type="entry name" value="SLH"/>
    <property type="match status" value="3"/>
</dbReference>
<feature type="domain" description="SLH" evidence="5">
    <location>
        <begin position="1235"/>
        <end position="1295"/>
    </location>
</feature>
<dbReference type="InterPro" id="IPR003961">
    <property type="entry name" value="FN3_dom"/>
</dbReference>
<dbReference type="Gene3D" id="2.60.40.10">
    <property type="entry name" value="Immunoglobulins"/>
    <property type="match status" value="1"/>
</dbReference>
<gene>
    <name evidence="6" type="ORF">DX130_19225</name>
</gene>
<dbReference type="Pfam" id="PF16656">
    <property type="entry name" value="Pur_ac_phosph_N"/>
    <property type="match status" value="1"/>
</dbReference>
<dbReference type="SUPFAM" id="SSF49363">
    <property type="entry name" value="Purple acid phosphatase, N-terminal domain"/>
    <property type="match status" value="1"/>
</dbReference>
<comment type="caution">
    <text evidence="6">The sequence shown here is derived from an EMBL/GenBank/DDBJ whole genome shotgun (WGS) entry which is preliminary data.</text>
</comment>
<dbReference type="PANTHER" id="PTHR45867:SF3">
    <property type="entry name" value="ACID PHOSPHATASE TYPE 7"/>
    <property type="match status" value="1"/>
</dbReference>
<dbReference type="Pfam" id="PF00041">
    <property type="entry name" value="fn3"/>
    <property type="match status" value="1"/>
</dbReference>
<feature type="domain" description="SLH" evidence="5">
    <location>
        <begin position="1297"/>
        <end position="1353"/>
    </location>
</feature>
<dbReference type="Pfam" id="PF00149">
    <property type="entry name" value="Metallophos"/>
    <property type="match status" value="1"/>
</dbReference>
<reference evidence="6 7" key="1">
    <citation type="submission" date="2018-08" db="EMBL/GenBank/DDBJ databases">
        <title>Paenibacillus sp. M4BSY-1, whole genome shotgun sequence.</title>
        <authorList>
            <person name="Tuo L."/>
        </authorList>
    </citation>
    <scope>NUCLEOTIDE SEQUENCE [LARGE SCALE GENOMIC DNA]</scope>
    <source>
        <strain evidence="6 7">M4BSY-1</strain>
    </source>
</reference>
<dbReference type="InterPro" id="IPR008963">
    <property type="entry name" value="Purple_acid_Pase-like_N"/>
</dbReference>
<dbReference type="PANTHER" id="PTHR45867">
    <property type="entry name" value="PURPLE ACID PHOSPHATASE"/>
    <property type="match status" value="1"/>
</dbReference>
<dbReference type="CDD" id="cd00063">
    <property type="entry name" value="FN3"/>
    <property type="match status" value="1"/>
</dbReference>
<dbReference type="GO" id="GO:0046872">
    <property type="term" value="F:metal ion binding"/>
    <property type="evidence" value="ECO:0007669"/>
    <property type="project" value="InterPro"/>
</dbReference>
<feature type="region of interest" description="Disordered" evidence="2">
    <location>
        <begin position="1120"/>
        <end position="1178"/>
    </location>
</feature>
<keyword evidence="7" id="KW-1185">Reference proteome</keyword>
<evidence type="ECO:0000259" key="5">
    <source>
        <dbReference type="PROSITE" id="PS51272"/>
    </source>
</evidence>
<dbReference type="SMART" id="SM00060">
    <property type="entry name" value="FN3"/>
    <property type="match status" value="1"/>
</dbReference>
<dbReference type="InterPro" id="IPR029052">
    <property type="entry name" value="Metallo-depent_PP-like"/>
</dbReference>
<evidence type="ECO:0000313" key="6">
    <source>
        <dbReference type="EMBL" id="REK71845.1"/>
    </source>
</evidence>
<evidence type="ECO:0000259" key="4">
    <source>
        <dbReference type="PROSITE" id="PS50853"/>
    </source>
</evidence>
<accession>A0A371P7I3</accession>
<dbReference type="InterPro" id="IPR004843">
    <property type="entry name" value="Calcineurin-like_PHP"/>
</dbReference>
<keyword evidence="1 3" id="KW-0732">Signal</keyword>
<evidence type="ECO:0000256" key="3">
    <source>
        <dbReference type="SAM" id="SignalP"/>
    </source>
</evidence>
<evidence type="ECO:0000313" key="7">
    <source>
        <dbReference type="Proteomes" id="UP000261905"/>
    </source>
</evidence>
<dbReference type="InterPro" id="IPR001119">
    <property type="entry name" value="SLH_dom"/>
</dbReference>
<dbReference type="GO" id="GO:0003993">
    <property type="term" value="F:acid phosphatase activity"/>
    <property type="evidence" value="ECO:0007669"/>
    <property type="project" value="InterPro"/>
</dbReference>
<organism evidence="6 7">
    <name type="scientific">Paenibacillus paeoniae</name>
    <dbReference type="NCBI Taxonomy" id="2292705"/>
    <lineage>
        <taxon>Bacteria</taxon>
        <taxon>Bacillati</taxon>
        <taxon>Bacillota</taxon>
        <taxon>Bacilli</taxon>
        <taxon>Bacillales</taxon>
        <taxon>Paenibacillaceae</taxon>
        <taxon>Paenibacillus</taxon>
    </lineage>
</organism>
<dbReference type="InterPro" id="IPR036116">
    <property type="entry name" value="FN3_sf"/>
</dbReference>
<dbReference type="Gene3D" id="2.60.120.260">
    <property type="entry name" value="Galactose-binding domain-like"/>
    <property type="match status" value="3"/>
</dbReference>
<proteinExistence type="predicted"/>
<dbReference type="Gene3D" id="2.60.40.380">
    <property type="entry name" value="Purple acid phosphatase-like, N-terminal"/>
    <property type="match status" value="1"/>
</dbReference>
<dbReference type="Gene3D" id="3.60.21.10">
    <property type="match status" value="1"/>
</dbReference>
<evidence type="ECO:0000256" key="1">
    <source>
        <dbReference type="ARBA" id="ARBA00022729"/>
    </source>
</evidence>
<dbReference type="SUPFAM" id="SSF56300">
    <property type="entry name" value="Metallo-dependent phosphatases"/>
    <property type="match status" value="1"/>
</dbReference>
<feature type="domain" description="SLH" evidence="5">
    <location>
        <begin position="1171"/>
        <end position="1234"/>
    </location>
</feature>
<feature type="domain" description="Fibronectin type-III" evidence="4">
    <location>
        <begin position="1034"/>
        <end position="1129"/>
    </location>
</feature>
<dbReference type="Proteomes" id="UP000261905">
    <property type="component" value="Unassembled WGS sequence"/>
</dbReference>